<dbReference type="EMBL" id="JXTC01000048">
    <property type="protein sequence ID" value="PON94789.1"/>
    <property type="molecule type" value="Genomic_DNA"/>
</dbReference>
<comment type="caution">
    <text evidence="2">The sequence shown here is derived from an EMBL/GenBank/DDBJ whole genome shotgun (WGS) entry which is preliminary data.</text>
</comment>
<accession>A0A2P5FAH7</accession>
<reference evidence="2" key="2">
    <citation type="submission" date="2016-06" db="EMBL/GenBank/DDBJ databases">
        <title>Parasponia and Trema comparative genomics to provide insight in an evolutionary trajectory towards rhizobium symbiosis.</title>
        <authorList>
            <person name="Van Velzen R."/>
            <person name="Holmer R."/>
            <person name="Geurts R."/>
            <person name="Smit S."/>
        </authorList>
    </citation>
    <scope>NUCLEOTIDE SEQUENCE [LARGE SCALE GENOMIC DNA]</scope>
    <source>
        <strain evidence="2">RG33-2</strain>
        <tissue evidence="2">Leaves</tissue>
    </source>
</reference>
<keyword evidence="3" id="KW-1185">Reference proteome</keyword>
<dbReference type="Proteomes" id="UP000237000">
    <property type="component" value="Unassembled WGS sequence"/>
</dbReference>
<name>A0A2P5FAH7_TREOI</name>
<evidence type="ECO:0000313" key="2">
    <source>
        <dbReference type="EMBL" id="PON94789.1"/>
    </source>
</evidence>
<dbReference type="InParanoid" id="A0A2P5FAH7"/>
<organism evidence="2 3">
    <name type="scientific">Trema orientale</name>
    <name type="common">Charcoal tree</name>
    <name type="synonym">Celtis orientalis</name>
    <dbReference type="NCBI Taxonomy" id="63057"/>
    <lineage>
        <taxon>Eukaryota</taxon>
        <taxon>Viridiplantae</taxon>
        <taxon>Streptophyta</taxon>
        <taxon>Embryophyta</taxon>
        <taxon>Tracheophyta</taxon>
        <taxon>Spermatophyta</taxon>
        <taxon>Magnoliopsida</taxon>
        <taxon>eudicotyledons</taxon>
        <taxon>Gunneridae</taxon>
        <taxon>Pentapetalae</taxon>
        <taxon>rosids</taxon>
        <taxon>fabids</taxon>
        <taxon>Rosales</taxon>
        <taxon>Cannabaceae</taxon>
        <taxon>Trema</taxon>
    </lineage>
</organism>
<proteinExistence type="predicted"/>
<reference evidence="3" key="1">
    <citation type="submission" date="2016-06" db="EMBL/GenBank/DDBJ databases">
        <title>Parallel loss of symbiosis genes in relatives of nitrogen-fixing non-legume Parasponia.</title>
        <authorList>
            <person name="Van Velzen R."/>
            <person name="Holmer R."/>
            <person name="Bu F."/>
            <person name="Rutten L."/>
            <person name="Van Zeijl A."/>
            <person name="Liu W."/>
            <person name="Santuari L."/>
            <person name="Cao Q."/>
            <person name="Sharma T."/>
            <person name="Shen D."/>
            <person name="Roswanjaya Y."/>
            <person name="Wardhani T."/>
            <person name="Kalhor M.S."/>
            <person name="Jansen J."/>
            <person name="Van den Hoogen J."/>
            <person name="Gungor B."/>
            <person name="Hartog M."/>
            <person name="Hontelez J."/>
            <person name="Verver J."/>
            <person name="Yang W.-C."/>
            <person name="Schijlen E."/>
            <person name="Repin R."/>
            <person name="Schilthuizen M."/>
            <person name="Schranz E."/>
            <person name="Heidstra R."/>
            <person name="Miyata K."/>
            <person name="Fedorova E."/>
            <person name="Kohlen W."/>
            <person name="Bisseling T."/>
            <person name="Smit S."/>
            <person name="Geurts R."/>
        </authorList>
    </citation>
    <scope>NUCLEOTIDE SEQUENCE [LARGE SCALE GENOMIC DNA]</scope>
    <source>
        <strain evidence="3">cv. RG33-2</strain>
    </source>
</reference>
<dbReference type="EMBL" id="JXTC01000518">
    <property type="protein sequence ID" value="PON48407.1"/>
    <property type="molecule type" value="Genomic_DNA"/>
</dbReference>
<gene>
    <name evidence="2" type="ORF">TorRG33x02_093020</name>
    <name evidence="1" type="ORF">TorRG33x02_320540</name>
</gene>
<evidence type="ECO:0000313" key="1">
    <source>
        <dbReference type="EMBL" id="PON48407.1"/>
    </source>
</evidence>
<evidence type="ECO:0000313" key="3">
    <source>
        <dbReference type="Proteomes" id="UP000237000"/>
    </source>
</evidence>
<sequence>MVFDGPWMEFDGISMEFHGLLMEFDVLSMEFDDILIKFQRVRRSPGLVSPRRYFTELDGVRWSIASTAFGSPLTAFVWWT</sequence>
<protein>
    <submittedName>
        <fullName evidence="2">Uncharacterized protein</fullName>
    </submittedName>
</protein>
<dbReference type="AlphaFoldDB" id="A0A2P5FAH7"/>